<comment type="similarity">
    <text evidence="2">Belongs to the oligopeptide OPT transporter family.</text>
</comment>
<comment type="subcellular location">
    <subcellularLocation>
        <location evidence="1">Membrane</location>
        <topology evidence="1">Multi-pass membrane protein</topology>
    </subcellularLocation>
</comment>
<dbReference type="GeneID" id="18873108"/>
<dbReference type="RefSeq" id="XP_007374016.1">
    <property type="nucleotide sequence ID" value="XM_007373954.1"/>
</dbReference>
<evidence type="ECO:0000313" key="10">
    <source>
        <dbReference type="EMBL" id="EGW34432.1"/>
    </source>
</evidence>
<dbReference type="GO" id="GO:0005794">
    <property type="term" value="C:Golgi apparatus"/>
    <property type="evidence" value="ECO:0007669"/>
    <property type="project" value="EnsemblFungi"/>
</dbReference>
<organism evidence="11">
    <name type="scientific">Spathaspora passalidarum (strain NRRL Y-27907 / 11-Y1)</name>
    <dbReference type="NCBI Taxonomy" id="619300"/>
    <lineage>
        <taxon>Eukaryota</taxon>
        <taxon>Fungi</taxon>
        <taxon>Dikarya</taxon>
        <taxon>Ascomycota</taxon>
        <taxon>Saccharomycotina</taxon>
        <taxon>Pichiomycetes</taxon>
        <taxon>Debaryomycetaceae</taxon>
        <taxon>Spathaspora</taxon>
    </lineage>
</organism>
<dbReference type="AlphaFoldDB" id="G3AIG2"/>
<feature type="transmembrane region" description="Helical" evidence="9">
    <location>
        <begin position="406"/>
        <end position="423"/>
    </location>
</feature>
<dbReference type="PANTHER" id="PTHR22601">
    <property type="entry name" value="ISP4 LIKE PROTEIN"/>
    <property type="match status" value="1"/>
</dbReference>
<keyword evidence="5" id="KW-0571">Peptide transport</keyword>
<keyword evidence="3" id="KW-0813">Transport</keyword>
<accession>G3AIG2</accession>
<sequence length="673" mass="76523">MLFSFHSPSFVVTTFVTSILAWPIGRFWAWVVPDVKIFGVSLNPGPFNIKEHTIITIMANVSFGGGAAYATDILLAQNRFYNSDFGWGFDLLAIWSTQCIGFALGGVARRVVVYPAGAIWPSNLVTATFLTNMHINENHPANGWKISRLMFFCVVFTCSFVWYWFPGFIFQALSYFSWITWIKPNNVIINQIFGSSSGLGMFPNNIALDWNQIAGYIGSPLIPPAGTIATIFLSIVVIFWVIVPALHYSNVWYAQYLPISSSGSYDRFQQSYNVSRIIDPKTLTFDLKAYQNYSPLFLSTTFAISYGLSFASILATLSHTALFHGREIWQQIKLKEKPDVHMRLMKKYKEVPDWWFMIVFLVFFGLSIATVRAWPTEMPIWCLIVALLIAIVFLLPVAIIFARTNIAVGLNVVTEFIIGYMLPGKPLAMMFFKTFGYITNNQAVTFAQDMKLGHYMKIAPRILFWAQLVATIWGSLVQIAVLRWSYGNIDNLCAADNAQHYTCPNGRVFFNASIIWGVIGPQRQFSQGQIYYGLLFFFIIGLFTPVINWLVLKKWPNSPIKYLHWPVFFSGTGYIPPATPYNYTSFCAVGLTFGWWIKKKWFHWWTKYNYSLSAGLDIGLAWCTLFIFLCLSLTNTNAPSWWGNNVINTLDFNVDTNVRVILPEGQAFGPTSW</sequence>
<evidence type="ECO:0000256" key="6">
    <source>
        <dbReference type="ARBA" id="ARBA00022927"/>
    </source>
</evidence>
<feature type="transmembrane region" description="Helical" evidence="9">
    <location>
        <begin position="146"/>
        <end position="165"/>
    </location>
</feature>
<dbReference type="GO" id="GO:1901584">
    <property type="term" value="F:tetrapeptide transmembrane transporter activity"/>
    <property type="evidence" value="ECO:0007669"/>
    <property type="project" value="EnsemblFungi"/>
</dbReference>
<dbReference type="FunCoup" id="G3AIG2">
    <property type="interactions" value="96"/>
</dbReference>
<dbReference type="Pfam" id="PF03169">
    <property type="entry name" value="OPT"/>
    <property type="match status" value="1"/>
</dbReference>
<dbReference type="eggNOG" id="KOG2262">
    <property type="taxonomic scope" value="Eukaryota"/>
</dbReference>
<keyword evidence="6" id="KW-0653">Protein transport</keyword>
<dbReference type="InterPro" id="IPR004648">
    <property type="entry name" value="Oligpept_transpt"/>
</dbReference>
<dbReference type="KEGG" id="spaa:SPAPADRAFT_59861"/>
<evidence type="ECO:0000256" key="9">
    <source>
        <dbReference type="SAM" id="Phobius"/>
    </source>
</evidence>
<keyword evidence="7 9" id="KW-1133">Transmembrane helix</keyword>
<dbReference type="GO" id="GO:0015031">
    <property type="term" value="P:protein transport"/>
    <property type="evidence" value="ECO:0007669"/>
    <property type="project" value="UniProtKB-KW"/>
</dbReference>
<reference evidence="10 11" key="1">
    <citation type="journal article" date="2011" name="Proc. Natl. Acad. Sci. U.S.A.">
        <title>Comparative genomics of xylose-fermenting fungi for enhanced biofuel production.</title>
        <authorList>
            <person name="Wohlbach D.J."/>
            <person name="Kuo A."/>
            <person name="Sato T.K."/>
            <person name="Potts K.M."/>
            <person name="Salamov A.A."/>
            <person name="LaButti K.M."/>
            <person name="Sun H."/>
            <person name="Clum A."/>
            <person name="Pangilinan J.L."/>
            <person name="Lindquist E.A."/>
            <person name="Lucas S."/>
            <person name="Lapidus A."/>
            <person name="Jin M."/>
            <person name="Gunawan C."/>
            <person name="Balan V."/>
            <person name="Dale B.E."/>
            <person name="Jeffries T.W."/>
            <person name="Zinkel R."/>
            <person name="Barry K.W."/>
            <person name="Grigoriev I.V."/>
            <person name="Gasch A.P."/>
        </authorList>
    </citation>
    <scope>NUCLEOTIDE SEQUENCE [LARGE SCALE GENOMIC DNA]</scope>
    <source>
        <strain evidence="11">NRRL Y-27907 / 11-Y1</strain>
    </source>
</reference>
<keyword evidence="4 9" id="KW-0812">Transmembrane</keyword>
<feature type="transmembrane region" description="Helical" evidence="9">
    <location>
        <begin position="462"/>
        <end position="482"/>
    </location>
</feature>
<feature type="transmembrane region" description="Helical" evidence="9">
    <location>
        <begin position="221"/>
        <end position="243"/>
    </location>
</feature>
<dbReference type="NCBIfam" id="TIGR00728">
    <property type="entry name" value="OPT_sfam"/>
    <property type="match status" value="1"/>
</dbReference>
<evidence type="ECO:0000313" key="11">
    <source>
        <dbReference type="Proteomes" id="UP000000709"/>
    </source>
</evidence>
<gene>
    <name evidence="10" type="ORF">SPAPADRAFT_59861</name>
</gene>
<feature type="transmembrane region" description="Helical" evidence="9">
    <location>
        <begin position="530"/>
        <end position="552"/>
    </location>
</feature>
<keyword evidence="8 9" id="KW-0472">Membrane</keyword>
<name>G3AIG2_SPAPN</name>
<feature type="transmembrane region" description="Helical" evidence="9">
    <location>
        <begin position="354"/>
        <end position="374"/>
    </location>
</feature>
<evidence type="ECO:0000256" key="4">
    <source>
        <dbReference type="ARBA" id="ARBA00022692"/>
    </source>
</evidence>
<dbReference type="InParanoid" id="G3AIG2"/>
<feature type="transmembrane region" description="Helical" evidence="9">
    <location>
        <begin position="610"/>
        <end position="634"/>
    </location>
</feature>
<evidence type="ECO:0000256" key="7">
    <source>
        <dbReference type="ARBA" id="ARBA00022989"/>
    </source>
</evidence>
<feature type="transmembrane region" description="Helical" evidence="9">
    <location>
        <begin position="581"/>
        <end position="598"/>
    </location>
</feature>
<feature type="transmembrane region" description="Helical" evidence="9">
    <location>
        <begin position="53"/>
        <end position="75"/>
    </location>
</feature>
<proteinExistence type="inferred from homology"/>
<feature type="transmembrane region" description="Helical" evidence="9">
    <location>
        <begin position="87"/>
        <end position="107"/>
    </location>
</feature>
<dbReference type="GO" id="GO:0005886">
    <property type="term" value="C:plasma membrane"/>
    <property type="evidence" value="ECO:0007669"/>
    <property type="project" value="EnsemblFungi"/>
</dbReference>
<evidence type="ECO:0000256" key="2">
    <source>
        <dbReference type="ARBA" id="ARBA00008807"/>
    </source>
</evidence>
<dbReference type="Proteomes" id="UP000000709">
    <property type="component" value="Unassembled WGS sequence"/>
</dbReference>
<dbReference type="HOGENOM" id="CLU_004965_1_1_1"/>
<evidence type="ECO:0000256" key="3">
    <source>
        <dbReference type="ARBA" id="ARBA00022448"/>
    </source>
</evidence>
<dbReference type="EMBL" id="GL996500">
    <property type="protein sequence ID" value="EGW34432.1"/>
    <property type="molecule type" value="Genomic_DNA"/>
</dbReference>
<keyword evidence="11" id="KW-1185">Reference proteome</keyword>
<dbReference type="OrthoDB" id="9986677at2759"/>
<feature type="transmembrane region" description="Helical" evidence="9">
    <location>
        <begin position="381"/>
        <end position="400"/>
    </location>
</feature>
<dbReference type="STRING" id="619300.G3AIG2"/>
<evidence type="ECO:0000256" key="8">
    <source>
        <dbReference type="ARBA" id="ARBA00023136"/>
    </source>
</evidence>
<feature type="transmembrane region" description="Helical" evidence="9">
    <location>
        <begin position="296"/>
        <end position="317"/>
    </location>
</feature>
<dbReference type="NCBIfam" id="TIGR00727">
    <property type="entry name" value="ISP4_OPT"/>
    <property type="match status" value="1"/>
</dbReference>
<evidence type="ECO:0000256" key="1">
    <source>
        <dbReference type="ARBA" id="ARBA00004141"/>
    </source>
</evidence>
<dbReference type="InterPro" id="IPR004813">
    <property type="entry name" value="OPT"/>
</dbReference>
<protein>
    <submittedName>
        <fullName evidence="10">Uncharacterized protein</fullName>
    </submittedName>
</protein>
<evidence type="ECO:0000256" key="5">
    <source>
        <dbReference type="ARBA" id="ARBA00022856"/>
    </source>
</evidence>
<dbReference type="OMA" id="LTWWAFL"/>